<evidence type="ECO:0000313" key="1">
    <source>
        <dbReference type="EMBL" id="EPS34851.1"/>
    </source>
</evidence>
<gene>
    <name evidence="1" type="ORF">PDE_09815</name>
</gene>
<keyword evidence="2" id="KW-1185">Reference proteome</keyword>
<protein>
    <submittedName>
        <fullName evidence="1">Uncharacterized protein</fullName>
    </submittedName>
</protein>
<dbReference type="OrthoDB" id="10254945at2759"/>
<sequence length="138" mass="15907">MAVSIYMEFSLILQDYDFPLVNYPDYPSGFCDLDNENLIPRSKFLTFRDSDTVLTYALVVRRRCLGTKDTWLNDDAEIELSRQEILESTQRVIPNIDFEPDLSPESSLFADTELLPYEPSDCLVLDYDFEASSTPRPS</sequence>
<reference evidence="1 2" key="1">
    <citation type="journal article" date="2013" name="PLoS ONE">
        <title>Genomic and secretomic analyses reveal unique features of the lignocellulolytic enzyme system of Penicillium decumbens.</title>
        <authorList>
            <person name="Liu G."/>
            <person name="Zhang L."/>
            <person name="Wei X."/>
            <person name="Zou G."/>
            <person name="Qin Y."/>
            <person name="Ma L."/>
            <person name="Li J."/>
            <person name="Zheng H."/>
            <person name="Wang S."/>
            <person name="Wang C."/>
            <person name="Xun L."/>
            <person name="Zhao G.-P."/>
            <person name="Zhou Z."/>
            <person name="Qu Y."/>
        </authorList>
    </citation>
    <scope>NUCLEOTIDE SEQUENCE [LARGE SCALE GENOMIC DNA]</scope>
    <source>
        <strain evidence="2">114-2 / CGMCC 5302</strain>
    </source>
</reference>
<name>S8A160_PENO1</name>
<dbReference type="eggNOG" id="ENOG502RQ67">
    <property type="taxonomic scope" value="Eukaryota"/>
</dbReference>
<dbReference type="EMBL" id="KB644415">
    <property type="protein sequence ID" value="EPS34851.1"/>
    <property type="molecule type" value="Genomic_DNA"/>
</dbReference>
<dbReference type="HOGENOM" id="CLU_1855972_0_0_1"/>
<dbReference type="PhylomeDB" id="S8A160"/>
<accession>S8A160</accession>
<dbReference type="STRING" id="933388.S8A160"/>
<organism evidence="1 2">
    <name type="scientific">Penicillium oxalicum (strain 114-2 / CGMCC 5302)</name>
    <name type="common">Penicillium decumbens</name>
    <dbReference type="NCBI Taxonomy" id="933388"/>
    <lineage>
        <taxon>Eukaryota</taxon>
        <taxon>Fungi</taxon>
        <taxon>Dikarya</taxon>
        <taxon>Ascomycota</taxon>
        <taxon>Pezizomycotina</taxon>
        <taxon>Eurotiomycetes</taxon>
        <taxon>Eurotiomycetidae</taxon>
        <taxon>Eurotiales</taxon>
        <taxon>Aspergillaceae</taxon>
        <taxon>Penicillium</taxon>
    </lineage>
</organism>
<proteinExistence type="predicted"/>
<evidence type="ECO:0000313" key="2">
    <source>
        <dbReference type="Proteomes" id="UP000019376"/>
    </source>
</evidence>
<dbReference type="AlphaFoldDB" id="S8A160"/>
<dbReference type="Proteomes" id="UP000019376">
    <property type="component" value="Unassembled WGS sequence"/>
</dbReference>